<dbReference type="EMBL" id="MT143310">
    <property type="protein sequence ID" value="QJA95385.1"/>
    <property type="molecule type" value="Genomic_DNA"/>
</dbReference>
<reference evidence="1" key="1">
    <citation type="submission" date="2020-03" db="EMBL/GenBank/DDBJ databases">
        <title>The deep terrestrial virosphere.</title>
        <authorList>
            <person name="Holmfeldt K."/>
            <person name="Nilsson E."/>
            <person name="Simone D."/>
            <person name="Lopez-Fernandez M."/>
            <person name="Wu X."/>
            <person name="de Brujin I."/>
            <person name="Lundin D."/>
            <person name="Andersson A."/>
            <person name="Bertilsson S."/>
            <person name="Dopson M."/>
        </authorList>
    </citation>
    <scope>NUCLEOTIDE SEQUENCE</scope>
    <source>
        <strain evidence="1">MM415A03771</strain>
        <strain evidence="2">MM415B05425</strain>
    </source>
</reference>
<evidence type="ECO:0000313" key="1">
    <source>
        <dbReference type="EMBL" id="QJA70371.1"/>
    </source>
</evidence>
<evidence type="ECO:0000313" key="2">
    <source>
        <dbReference type="EMBL" id="QJA95385.1"/>
    </source>
</evidence>
<gene>
    <name evidence="1" type="ORF">MM415A03771_0009</name>
    <name evidence="2" type="ORF">MM415B05425_0004</name>
</gene>
<name>A0A6M3JMY4_9ZZZZ</name>
<organism evidence="1">
    <name type="scientific">viral metagenome</name>
    <dbReference type="NCBI Taxonomy" id="1070528"/>
    <lineage>
        <taxon>unclassified sequences</taxon>
        <taxon>metagenomes</taxon>
        <taxon>organismal metagenomes</taxon>
    </lineage>
</organism>
<accession>A0A6M3JMY4</accession>
<dbReference type="EMBL" id="MT141787">
    <property type="protein sequence ID" value="QJA70371.1"/>
    <property type="molecule type" value="Genomic_DNA"/>
</dbReference>
<sequence length="61" mass="6754">MPEEKEYKVTLYFSKGTTPPATDTVMAADEADAINKVKIKLSLDREGDNYELIQGASAFLQ</sequence>
<proteinExistence type="predicted"/>
<protein>
    <submittedName>
        <fullName evidence="1">Uncharacterized protein</fullName>
    </submittedName>
</protein>
<dbReference type="AlphaFoldDB" id="A0A6M3JMY4"/>